<comment type="subcellular location">
    <subcellularLocation>
        <location evidence="8">Cell inner membrane</location>
        <topology evidence="8">Peripheral membrane protein</topology>
    </subcellularLocation>
</comment>
<dbReference type="KEGG" id="ttc:FOKN1_1805"/>
<proteinExistence type="inferred from homology"/>
<keyword evidence="3 8" id="KW-0997">Cell inner membrane</keyword>
<dbReference type="PANTHER" id="PTHR24220:SF689">
    <property type="entry name" value="LIPOPROTEIN-RELEASING SYSTEM ATP-BINDING PROTEIN LOLD"/>
    <property type="match status" value="1"/>
</dbReference>
<reference evidence="10 11" key="1">
    <citation type="submission" date="2017-05" db="EMBL/GenBank/DDBJ databases">
        <title>Thiocyanate degradation by Thiohalobacter thiocyanaticus FOKN1.</title>
        <authorList>
            <person name="Oshiki M."/>
            <person name="Fukushima T."/>
            <person name="Kawano S."/>
            <person name="Nakagawa J."/>
        </authorList>
    </citation>
    <scope>NUCLEOTIDE SEQUENCE [LARGE SCALE GENOMIC DNA]</scope>
    <source>
        <strain evidence="10 11">FOKN1</strain>
    </source>
</reference>
<gene>
    <name evidence="8" type="primary">lolD</name>
    <name evidence="10" type="ORF">FOKN1_1805</name>
</gene>
<dbReference type="EMBL" id="AP018052">
    <property type="protein sequence ID" value="BAZ94191.1"/>
    <property type="molecule type" value="Genomic_DNA"/>
</dbReference>
<dbReference type="AlphaFoldDB" id="A0A1Z4VRD3"/>
<dbReference type="GO" id="GO:0016887">
    <property type="term" value="F:ATP hydrolysis activity"/>
    <property type="evidence" value="ECO:0007669"/>
    <property type="project" value="InterPro"/>
</dbReference>
<comment type="subunit">
    <text evidence="8">The complex is composed of two ATP-binding proteins (LolD) and two transmembrane proteins (LolC and LolE).</text>
</comment>
<sequence>MNDAGMPVVECRNLGKTFIQGQYRVEVLRGVDLTVAPGERLAVVGASGSGKSTLLHLLGGLDIPSAGEIRVDGRPINTLSDRDRGLLRNRALGFVYQFHHLLPEFSALENVAMPLLIRGEPVHSARDQAARLLTQVGLGGRLRHKPGELSGGERQRAALARALVTRPRCVLADEPTGNLDRATAEEVYSLMLELNQEFDISFVIVTHDPSLAARMDRVVELVDGKISYEGE</sequence>
<dbReference type="InterPro" id="IPR017871">
    <property type="entry name" value="ABC_transporter-like_CS"/>
</dbReference>
<keyword evidence="4 8" id="KW-0547">Nucleotide-binding</keyword>
<dbReference type="InterPro" id="IPR027417">
    <property type="entry name" value="P-loop_NTPase"/>
</dbReference>
<comment type="function">
    <text evidence="8">Part of the ABC transporter complex LolCDE involved in the translocation of mature outer membrane-directed lipoproteins, from the inner membrane to the periplasmic chaperone, LolA. Responsible for the formation of the LolA-lipoprotein complex in an ATP-dependent manner.</text>
</comment>
<accession>A0A1Z4VRD3</accession>
<dbReference type="RefSeq" id="WP_096366311.1">
    <property type="nucleotide sequence ID" value="NZ_AP018052.1"/>
</dbReference>
<evidence type="ECO:0000256" key="2">
    <source>
        <dbReference type="ARBA" id="ARBA00022475"/>
    </source>
</evidence>
<dbReference type="SUPFAM" id="SSF52540">
    <property type="entry name" value="P-loop containing nucleoside triphosphate hydrolases"/>
    <property type="match status" value="1"/>
</dbReference>
<dbReference type="PROSITE" id="PS50893">
    <property type="entry name" value="ABC_TRANSPORTER_2"/>
    <property type="match status" value="1"/>
</dbReference>
<dbReference type="EC" id="7.6.2.-" evidence="8"/>
<keyword evidence="11" id="KW-1185">Reference proteome</keyword>
<evidence type="ECO:0000259" key="9">
    <source>
        <dbReference type="PROSITE" id="PS50893"/>
    </source>
</evidence>
<dbReference type="PANTHER" id="PTHR24220">
    <property type="entry name" value="IMPORT ATP-BINDING PROTEIN"/>
    <property type="match status" value="1"/>
</dbReference>
<evidence type="ECO:0000256" key="3">
    <source>
        <dbReference type="ARBA" id="ARBA00022519"/>
    </source>
</evidence>
<dbReference type="GO" id="GO:0005524">
    <property type="term" value="F:ATP binding"/>
    <property type="evidence" value="ECO:0007669"/>
    <property type="project" value="UniProtKB-UniRule"/>
</dbReference>
<evidence type="ECO:0000256" key="6">
    <source>
        <dbReference type="ARBA" id="ARBA00022967"/>
    </source>
</evidence>
<dbReference type="NCBIfam" id="TIGR02211">
    <property type="entry name" value="LolD_lipo_ex"/>
    <property type="match status" value="1"/>
</dbReference>
<dbReference type="CDD" id="cd03255">
    <property type="entry name" value="ABC_MJ0796_LolCDE_FtsE"/>
    <property type="match status" value="1"/>
</dbReference>
<keyword evidence="6 8" id="KW-1278">Translocase</keyword>
<evidence type="ECO:0000256" key="8">
    <source>
        <dbReference type="RuleBase" id="RU367068"/>
    </source>
</evidence>
<evidence type="ECO:0000256" key="4">
    <source>
        <dbReference type="ARBA" id="ARBA00022741"/>
    </source>
</evidence>
<evidence type="ECO:0000256" key="5">
    <source>
        <dbReference type="ARBA" id="ARBA00022840"/>
    </source>
</evidence>
<organism evidence="10 11">
    <name type="scientific">Thiohalobacter thiocyanaticus</name>
    <dbReference type="NCBI Taxonomy" id="585455"/>
    <lineage>
        <taxon>Bacteria</taxon>
        <taxon>Pseudomonadati</taxon>
        <taxon>Pseudomonadota</taxon>
        <taxon>Gammaproteobacteria</taxon>
        <taxon>Thiohalobacterales</taxon>
        <taxon>Thiohalobacteraceae</taxon>
        <taxon>Thiohalobacter</taxon>
    </lineage>
</organism>
<evidence type="ECO:0000313" key="10">
    <source>
        <dbReference type="EMBL" id="BAZ94191.1"/>
    </source>
</evidence>
<dbReference type="OrthoDB" id="66958at2"/>
<dbReference type="InterPro" id="IPR011924">
    <property type="entry name" value="LolD_lipo_ATP-bd"/>
</dbReference>
<keyword evidence="5 8" id="KW-0067">ATP-binding</keyword>
<dbReference type="Pfam" id="PF00005">
    <property type="entry name" value="ABC_tran"/>
    <property type="match status" value="1"/>
</dbReference>
<keyword evidence="1 8" id="KW-0813">Transport</keyword>
<dbReference type="FunFam" id="3.40.50.300:FF:000230">
    <property type="entry name" value="Lipoprotein-releasing system ATP-binding protein LolD"/>
    <property type="match status" value="1"/>
</dbReference>
<evidence type="ECO:0000256" key="7">
    <source>
        <dbReference type="ARBA" id="ARBA00023136"/>
    </source>
</evidence>
<dbReference type="Proteomes" id="UP000218765">
    <property type="component" value="Chromosome"/>
</dbReference>
<dbReference type="InterPro" id="IPR017911">
    <property type="entry name" value="MacB-like_ATP-bd"/>
</dbReference>
<dbReference type="GO" id="GO:0005886">
    <property type="term" value="C:plasma membrane"/>
    <property type="evidence" value="ECO:0007669"/>
    <property type="project" value="UniProtKB-SubCell"/>
</dbReference>
<dbReference type="SMART" id="SM00382">
    <property type="entry name" value="AAA"/>
    <property type="match status" value="1"/>
</dbReference>
<dbReference type="Gene3D" id="3.40.50.300">
    <property type="entry name" value="P-loop containing nucleotide triphosphate hydrolases"/>
    <property type="match status" value="1"/>
</dbReference>
<keyword evidence="2 8" id="KW-1003">Cell membrane</keyword>
<keyword evidence="7 8" id="KW-0472">Membrane</keyword>
<evidence type="ECO:0000313" key="11">
    <source>
        <dbReference type="Proteomes" id="UP000218765"/>
    </source>
</evidence>
<dbReference type="PROSITE" id="PS00211">
    <property type="entry name" value="ABC_TRANSPORTER_1"/>
    <property type="match status" value="1"/>
</dbReference>
<dbReference type="GO" id="GO:0089705">
    <property type="term" value="P:protein localization to outer membrane"/>
    <property type="evidence" value="ECO:0007669"/>
    <property type="project" value="TreeGrafter"/>
</dbReference>
<dbReference type="GO" id="GO:0044874">
    <property type="term" value="P:lipoprotein localization to outer membrane"/>
    <property type="evidence" value="ECO:0007669"/>
    <property type="project" value="UniProtKB-ARBA"/>
</dbReference>
<name>A0A1Z4VRD3_9GAMM</name>
<protein>
    <recommendedName>
        <fullName evidence="8">Lipoprotein-releasing system ATP-binding protein LolD</fullName>
        <ecNumber evidence="8">7.6.2.-</ecNumber>
    </recommendedName>
</protein>
<dbReference type="GO" id="GO:0022857">
    <property type="term" value="F:transmembrane transporter activity"/>
    <property type="evidence" value="ECO:0007669"/>
    <property type="project" value="TreeGrafter"/>
</dbReference>
<evidence type="ECO:0000256" key="1">
    <source>
        <dbReference type="ARBA" id="ARBA00022448"/>
    </source>
</evidence>
<comment type="similarity">
    <text evidence="8">Belongs to the ABC transporter superfamily. Lipoprotein translocase (TC 3.A.1.125) family.</text>
</comment>
<dbReference type="InterPro" id="IPR003439">
    <property type="entry name" value="ABC_transporter-like_ATP-bd"/>
</dbReference>
<feature type="domain" description="ABC transporter" evidence="9">
    <location>
        <begin position="9"/>
        <end position="231"/>
    </location>
</feature>
<dbReference type="InterPro" id="IPR015854">
    <property type="entry name" value="ABC_transpr_LolD-like"/>
</dbReference>
<dbReference type="InterPro" id="IPR003593">
    <property type="entry name" value="AAA+_ATPase"/>
</dbReference>